<reference evidence="2" key="1">
    <citation type="submission" date="2015-10" db="EMBL/GenBank/DDBJ databases">
        <authorList>
            <person name="Regsiter A."/>
            <person name="william w."/>
        </authorList>
    </citation>
    <scope>NUCLEOTIDE SEQUENCE</scope>
    <source>
        <strain evidence="2">Montdore</strain>
    </source>
</reference>
<evidence type="ECO:0000313" key="2">
    <source>
        <dbReference type="EMBL" id="CUS09261.1"/>
    </source>
</evidence>
<dbReference type="Proteomes" id="UP001412239">
    <property type="component" value="Unassembled WGS sequence"/>
</dbReference>
<feature type="region of interest" description="Disordered" evidence="1">
    <location>
        <begin position="67"/>
        <end position="95"/>
    </location>
</feature>
<organism evidence="2 3">
    <name type="scientific">Tuber aestivum</name>
    <name type="common">summer truffle</name>
    <dbReference type="NCBI Taxonomy" id="59557"/>
    <lineage>
        <taxon>Eukaryota</taxon>
        <taxon>Fungi</taxon>
        <taxon>Dikarya</taxon>
        <taxon>Ascomycota</taxon>
        <taxon>Pezizomycotina</taxon>
        <taxon>Pezizomycetes</taxon>
        <taxon>Pezizales</taxon>
        <taxon>Tuberaceae</taxon>
        <taxon>Tuber</taxon>
    </lineage>
</organism>
<sequence>MLIDDEWLGVNLQDYHQDAGLHSAIHPCNREAVIGQQVITKADANRAAGMVLNSVPPPLVVVSVGREGAVEEPPQDPRMDVNQPTPPPASGPGTEVNVMELRRKPPILVSAFYREVPHRMLKHSDVDANYRTSIRGLALHAAVLFSHSGRRARSSATPTST</sequence>
<name>A0A292PR52_9PEZI</name>
<evidence type="ECO:0000313" key="3">
    <source>
        <dbReference type="Proteomes" id="UP001412239"/>
    </source>
</evidence>
<evidence type="ECO:0000256" key="1">
    <source>
        <dbReference type="SAM" id="MobiDB-lite"/>
    </source>
</evidence>
<dbReference type="EMBL" id="LN891091">
    <property type="protein sequence ID" value="CUS09261.1"/>
    <property type="molecule type" value="Genomic_DNA"/>
</dbReference>
<proteinExistence type="predicted"/>
<dbReference type="AlphaFoldDB" id="A0A292PR52"/>
<keyword evidence="3" id="KW-1185">Reference proteome</keyword>
<accession>A0A292PR52</accession>
<gene>
    <name evidence="2" type="ORF">GSTUAT00006687001</name>
</gene>
<protein>
    <submittedName>
        <fullName evidence="2">Uncharacterized protein</fullName>
    </submittedName>
</protein>